<name>A0A2R8A737_9RHOB</name>
<protein>
    <recommendedName>
        <fullName evidence="1">Metallo-beta-lactamase domain-containing protein</fullName>
    </recommendedName>
</protein>
<dbReference type="InterPro" id="IPR019546">
    <property type="entry name" value="TAT_signal_bac_arc"/>
</dbReference>
<evidence type="ECO:0000313" key="3">
    <source>
        <dbReference type="Proteomes" id="UP000244932"/>
    </source>
</evidence>
<dbReference type="Gene3D" id="3.60.15.10">
    <property type="entry name" value="Ribonuclease Z/Hydroxyacylglutathione hydrolase-like"/>
    <property type="match status" value="1"/>
</dbReference>
<dbReference type="InterPro" id="IPR050855">
    <property type="entry name" value="NDM-1-like"/>
</dbReference>
<dbReference type="RefSeq" id="WP_108781466.1">
    <property type="nucleotide sequence ID" value="NZ_OMKW01000001.1"/>
</dbReference>
<dbReference type="SUPFAM" id="SSF56281">
    <property type="entry name" value="Metallo-hydrolase/oxidoreductase"/>
    <property type="match status" value="1"/>
</dbReference>
<dbReference type="PANTHER" id="PTHR42951">
    <property type="entry name" value="METALLO-BETA-LACTAMASE DOMAIN-CONTAINING"/>
    <property type="match status" value="1"/>
</dbReference>
<dbReference type="Proteomes" id="UP000244932">
    <property type="component" value="Unassembled WGS sequence"/>
</dbReference>
<proteinExistence type="predicted"/>
<dbReference type="NCBIfam" id="TIGR01409">
    <property type="entry name" value="TAT_signal_seq"/>
    <property type="match status" value="1"/>
</dbReference>
<feature type="domain" description="Metallo-beta-lactamase" evidence="1">
    <location>
        <begin position="65"/>
        <end position="235"/>
    </location>
</feature>
<dbReference type="InterPro" id="IPR001279">
    <property type="entry name" value="Metallo-B-lactamas"/>
</dbReference>
<dbReference type="PANTHER" id="PTHR42951:SF20">
    <property type="entry name" value="BETA LACTAMASE"/>
    <property type="match status" value="1"/>
</dbReference>
<accession>A0A2R8A737</accession>
<evidence type="ECO:0000313" key="2">
    <source>
        <dbReference type="EMBL" id="SPF27992.1"/>
    </source>
</evidence>
<dbReference type="AlphaFoldDB" id="A0A2R8A737"/>
<gene>
    <name evidence="2" type="ORF">POI8812_00287</name>
</gene>
<reference evidence="2 3" key="1">
    <citation type="submission" date="2018-03" db="EMBL/GenBank/DDBJ databases">
        <authorList>
            <person name="Keele B.F."/>
        </authorList>
    </citation>
    <scope>NUCLEOTIDE SEQUENCE [LARGE SCALE GENOMIC DNA]</scope>
    <source>
        <strain evidence="2 3">CeCT 8812</strain>
    </source>
</reference>
<evidence type="ECO:0000259" key="1">
    <source>
        <dbReference type="SMART" id="SM00849"/>
    </source>
</evidence>
<dbReference type="InterPro" id="IPR006311">
    <property type="entry name" value="TAT_signal"/>
</dbReference>
<organism evidence="2 3">
    <name type="scientific">Pontivivens insulae</name>
    <dbReference type="NCBI Taxonomy" id="1639689"/>
    <lineage>
        <taxon>Bacteria</taxon>
        <taxon>Pseudomonadati</taxon>
        <taxon>Pseudomonadota</taxon>
        <taxon>Alphaproteobacteria</taxon>
        <taxon>Rhodobacterales</taxon>
        <taxon>Paracoccaceae</taxon>
        <taxon>Pontivivens</taxon>
    </lineage>
</organism>
<dbReference type="EMBL" id="OMKW01000001">
    <property type="protein sequence ID" value="SPF27992.1"/>
    <property type="molecule type" value="Genomic_DNA"/>
</dbReference>
<dbReference type="OrthoDB" id="7253658at2"/>
<dbReference type="PROSITE" id="PS51318">
    <property type="entry name" value="TAT"/>
    <property type="match status" value="1"/>
</dbReference>
<keyword evidence="3" id="KW-1185">Reference proteome</keyword>
<sequence>MTDTLNRRDLLKGTALTVGAAALVRTALTPAPAVAQGALPAGTIHSFAKGEVTFHTYVSPAQAVNVTSHIVEFADQLMVVDATMLPPTAQEVSSLIVATGKPVSQAYISHEHPDHWGGAATIEGVTFATLPDIRSAIATEAAQGNFPEPVNVLNGPDLPIGLSEIGGVPVEFRHYTNTEAPHLIAAAFPDQKVIIVQDLVYNGVFFAPGVDRANWIATLEALRDDPVAETLLVGHGLPATRGELDTAIAYIRVMDEAMQAESPDAAAAQLRAAFPGYGGEFLLSLIPEYWN</sequence>
<dbReference type="SMART" id="SM00849">
    <property type="entry name" value="Lactamase_B"/>
    <property type="match status" value="1"/>
</dbReference>
<dbReference type="InterPro" id="IPR036866">
    <property type="entry name" value="RibonucZ/Hydroxyglut_hydro"/>
</dbReference>
<dbReference type="Pfam" id="PF00753">
    <property type="entry name" value="Lactamase_B"/>
    <property type="match status" value="1"/>
</dbReference>